<keyword evidence="4 7" id="KW-0863">Zinc-finger</keyword>
<feature type="repeat" description="Filamin" evidence="8">
    <location>
        <begin position="883"/>
        <end position="988"/>
    </location>
</feature>
<dbReference type="Pfam" id="PF00643">
    <property type="entry name" value="zf-B_box"/>
    <property type="match status" value="1"/>
</dbReference>
<dbReference type="Gene3D" id="2.60.40.10">
    <property type="entry name" value="Immunoglobulins"/>
    <property type="match status" value="1"/>
</dbReference>
<dbReference type="PANTHER" id="PTHR25462">
    <property type="entry name" value="BONUS, ISOFORM C-RELATED"/>
    <property type="match status" value="1"/>
</dbReference>
<dbReference type="InterPro" id="IPR001298">
    <property type="entry name" value="Filamin/ABP280_rpt"/>
</dbReference>
<dbReference type="PANTHER" id="PTHR25462:SF291">
    <property type="entry name" value="E3 UBIQUITIN-PROTEIN LIGASE TRIM45"/>
    <property type="match status" value="1"/>
</dbReference>
<dbReference type="InterPro" id="IPR047153">
    <property type="entry name" value="TRIM45/56/19-like"/>
</dbReference>
<dbReference type="InterPro" id="IPR013783">
    <property type="entry name" value="Ig-like_fold"/>
</dbReference>
<dbReference type="InterPro" id="IPR003649">
    <property type="entry name" value="Bbox_C"/>
</dbReference>
<accession>A0A182M2C4</accession>
<dbReference type="GO" id="GO:0008270">
    <property type="term" value="F:zinc ion binding"/>
    <property type="evidence" value="ECO:0007669"/>
    <property type="project" value="UniProtKB-KW"/>
</dbReference>
<evidence type="ECO:0000256" key="11">
    <source>
        <dbReference type="SAM" id="Phobius"/>
    </source>
</evidence>
<keyword evidence="3" id="KW-0677">Repeat</keyword>
<feature type="transmembrane region" description="Helical" evidence="11">
    <location>
        <begin position="7"/>
        <end position="26"/>
    </location>
</feature>
<keyword evidence="11" id="KW-1133">Transmembrane helix</keyword>
<dbReference type="AlphaFoldDB" id="A0A182M2C4"/>
<dbReference type="SMART" id="SM00557">
    <property type="entry name" value="IG_FLMN"/>
    <property type="match status" value="1"/>
</dbReference>
<dbReference type="VEuPathDB" id="VectorBase:ACUA007724"/>
<dbReference type="PROSITE" id="PS00518">
    <property type="entry name" value="ZF_RING_1"/>
    <property type="match status" value="1"/>
</dbReference>
<evidence type="ECO:0000256" key="1">
    <source>
        <dbReference type="ARBA" id="ARBA00008518"/>
    </source>
</evidence>
<feature type="region of interest" description="Disordered" evidence="10">
    <location>
        <begin position="288"/>
        <end position="353"/>
    </location>
</feature>
<dbReference type="InterPro" id="IPR027370">
    <property type="entry name" value="Znf-RING_euk"/>
</dbReference>
<dbReference type="PROSITE" id="PS50194">
    <property type="entry name" value="FILAMIN_REPEAT"/>
    <property type="match status" value="1"/>
</dbReference>
<keyword evidence="2" id="KW-0479">Metal-binding</keyword>
<organism evidence="13 14">
    <name type="scientific">Anopheles culicifacies</name>
    <dbReference type="NCBI Taxonomy" id="139723"/>
    <lineage>
        <taxon>Eukaryota</taxon>
        <taxon>Metazoa</taxon>
        <taxon>Ecdysozoa</taxon>
        <taxon>Arthropoda</taxon>
        <taxon>Hexapoda</taxon>
        <taxon>Insecta</taxon>
        <taxon>Pterygota</taxon>
        <taxon>Neoptera</taxon>
        <taxon>Endopterygota</taxon>
        <taxon>Diptera</taxon>
        <taxon>Nematocera</taxon>
        <taxon>Culicoidea</taxon>
        <taxon>Culicidae</taxon>
        <taxon>Anophelinae</taxon>
        <taxon>Anopheles</taxon>
        <taxon>culicifacies species complex</taxon>
    </lineage>
</organism>
<dbReference type="InterPro" id="IPR017868">
    <property type="entry name" value="Filamin/ABP280_repeat-like"/>
</dbReference>
<evidence type="ECO:0000259" key="12">
    <source>
        <dbReference type="PROSITE" id="PS50119"/>
    </source>
</evidence>
<reference evidence="14" key="1">
    <citation type="submission" date="2013-09" db="EMBL/GenBank/DDBJ databases">
        <title>The Genome Sequence of Anopheles culicifacies species A.</title>
        <authorList>
            <consortium name="The Broad Institute Genomics Platform"/>
            <person name="Neafsey D.E."/>
            <person name="Besansky N."/>
            <person name="Howell P."/>
            <person name="Walton C."/>
            <person name="Young S.K."/>
            <person name="Zeng Q."/>
            <person name="Gargeya S."/>
            <person name="Fitzgerald M."/>
            <person name="Haas B."/>
            <person name="Abouelleil A."/>
            <person name="Allen A.W."/>
            <person name="Alvarado L."/>
            <person name="Arachchi H.M."/>
            <person name="Berlin A.M."/>
            <person name="Chapman S.B."/>
            <person name="Gainer-Dewar J."/>
            <person name="Goldberg J."/>
            <person name="Griggs A."/>
            <person name="Gujja S."/>
            <person name="Hansen M."/>
            <person name="Howarth C."/>
            <person name="Imamovic A."/>
            <person name="Ireland A."/>
            <person name="Larimer J."/>
            <person name="McCowan C."/>
            <person name="Murphy C."/>
            <person name="Pearson M."/>
            <person name="Poon T.W."/>
            <person name="Priest M."/>
            <person name="Roberts A."/>
            <person name="Saif S."/>
            <person name="Shea T."/>
            <person name="Sisk P."/>
            <person name="Sykes S."/>
            <person name="Wortman J."/>
            <person name="Nusbaum C."/>
            <person name="Birren B."/>
        </authorList>
    </citation>
    <scope>NUCLEOTIDE SEQUENCE [LARGE SCALE GENOMIC DNA]</scope>
    <source>
        <strain evidence="14">A-37</strain>
    </source>
</reference>
<evidence type="ECO:0000256" key="6">
    <source>
        <dbReference type="ARBA" id="ARBA00022833"/>
    </source>
</evidence>
<dbReference type="Gene3D" id="4.10.830.40">
    <property type="match status" value="1"/>
</dbReference>
<evidence type="ECO:0000256" key="3">
    <source>
        <dbReference type="ARBA" id="ARBA00022737"/>
    </source>
</evidence>
<dbReference type="GO" id="GO:0061630">
    <property type="term" value="F:ubiquitin protein ligase activity"/>
    <property type="evidence" value="ECO:0007669"/>
    <property type="project" value="TreeGrafter"/>
</dbReference>
<feature type="domain" description="B box-type" evidence="12">
    <location>
        <begin position="672"/>
        <end position="713"/>
    </location>
</feature>
<dbReference type="InterPro" id="IPR001841">
    <property type="entry name" value="Znf_RING"/>
</dbReference>
<dbReference type="SUPFAM" id="SSF57850">
    <property type="entry name" value="RING/U-box"/>
    <property type="match status" value="1"/>
</dbReference>
<evidence type="ECO:0000256" key="7">
    <source>
        <dbReference type="PROSITE-ProRule" id="PRU00024"/>
    </source>
</evidence>
<feature type="compositionally biased region" description="Polar residues" evidence="10">
    <location>
        <begin position="310"/>
        <end position="319"/>
    </location>
</feature>
<sequence>MMLADFLYLMYAMYAMVVADIFIIHLTELEAMLNDPLKDDTKRGEIREKWLQCVYDHQQTTRVISMPWYKLPVKEQKEFCFLIARQQRPMMLTACGFYPMNFEAYMTVSICEPLMDREATNVSCWSSHPSMLAHADSTTTTDGEVMDERRKSPRARCAGRTRMDAAVMVHPPWGSEDSDGEESDCHDQRPPSVKGRPGSPRPPTPADEGPAGMQRYVRLQEEHVEASVVVLTNGIGSSRAGAYLESLPKGGGKLTFNLTPEQLGMRNVVERLGRGRQCRITGEYLLSPDKASANTDSPTVEDSPRKSSLRRSSAYSNQSELDKQLAVEQHPEPLPGSSGPLYEEHPGPSATEPGAVKMMLMMIPSESGRPEDVNGSRGLLSSRASMGGQRRAQHKFDEISTIYDHFPTDFLPDRFRCGLCQKLLREPRVLDCLHTFCRPCLERAAASVTHGQDSALFWQRVNESASFDWDLQTSEKDAEDGKAENDNAPSMLSTIGESRFEQLRASFQSFREQNCLRSPVKSDKGRDKVKAKVIYGDREKVLVCPTCNHPTELPAGPGGIGQLPQHFVLARKIENIISQHASSPVSSRLGSPTSSRPSSIALALCELCSDEVTATASCQTCSVKLCNFCKEAHKRQRGTASHGIVRLGVGLNELLKVRPRRSTVPGEPESVARSIKCPMHPEHQLNLFCTSCHQVICGECSTLLHRDHRCTTVARAGKVYGRFVRGAIEQTRPLEDYALQSVGRLNDVTVRINSRCEAVQQEVDAFVDEYVAALEEHRRALVEQIGNIRQAKMEMIMAQKLDLEIRSQNARAAIEFAEELLAEGSDVENLLFVSILLKRFEECLKPTRTLDSTVTDTVQFLADEEAPSVRVQTGVPLFGIVTTQKADPRQSGIEHSAGELATLKAHKRVQLTLVVRDYEGRRLGHGGITVQTDLRFRDDEDHSVAMSIVDNRDGTYGLTFVPPRPGVMHLMLFVDGKILEECPVVLRIHKLRPHYGVYHCCSFCSGGGNKSGTCACGSIMPGGYRGCGHGHAGHPGQRHWSCCGSLQEYSDCTATAGKATQRKV</sequence>
<feature type="region of interest" description="Disordered" evidence="10">
    <location>
        <begin position="132"/>
        <end position="211"/>
    </location>
</feature>
<evidence type="ECO:0000256" key="8">
    <source>
        <dbReference type="PROSITE-ProRule" id="PRU00087"/>
    </source>
</evidence>
<dbReference type="SUPFAM" id="SSF81296">
    <property type="entry name" value="E set domains"/>
    <property type="match status" value="1"/>
</dbReference>
<dbReference type="Gene3D" id="3.30.160.60">
    <property type="entry name" value="Classic Zinc Finger"/>
    <property type="match status" value="1"/>
</dbReference>
<keyword evidence="14" id="KW-1185">Reference proteome</keyword>
<dbReference type="SUPFAM" id="SSF57845">
    <property type="entry name" value="B-box zinc-binding domain"/>
    <property type="match status" value="1"/>
</dbReference>
<evidence type="ECO:0000256" key="2">
    <source>
        <dbReference type="ARBA" id="ARBA00022723"/>
    </source>
</evidence>
<dbReference type="Pfam" id="PF13445">
    <property type="entry name" value="zf-RING_UBOX"/>
    <property type="match status" value="1"/>
</dbReference>
<dbReference type="PROSITE" id="PS50119">
    <property type="entry name" value="ZF_BBOX"/>
    <property type="match status" value="1"/>
</dbReference>
<dbReference type="Gene3D" id="3.30.40.10">
    <property type="entry name" value="Zinc/RING finger domain, C3HC4 (zinc finger)"/>
    <property type="match status" value="1"/>
</dbReference>
<reference evidence="13" key="2">
    <citation type="submission" date="2020-05" db="UniProtKB">
        <authorList>
            <consortium name="EnsemblMetazoa"/>
        </authorList>
    </citation>
    <scope>IDENTIFICATION</scope>
    <source>
        <strain evidence="13">A-37</strain>
    </source>
</reference>
<dbReference type="SMART" id="SM00336">
    <property type="entry name" value="BBOX"/>
    <property type="match status" value="2"/>
</dbReference>
<keyword evidence="11" id="KW-0812">Transmembrane</keyword>
<dbReference type="EMBL" id="AXCM01003197">
    <property type="status" value="NOT_ANNOTATED_CDS"/>
    <property type="molecule type" value="Genomic_DNA"/>
</dbReference>
<evidence type="ECO:0000256" key="4">
    <source>
        <dbReference type="ARBA" id="ARBA00022771"/>
    </source>
</evidence>
<keyword evidence="5" id="KW-0833">Ubl conjugation pathway</keyword>
<dbReference type="InterPro" id="IPR013083">
    <property type="entry name" value="Znf_RING/FYVE/PHD"/>
</dbReference>
<feature type="compositionally biased region" description="Basic and acidic residues" evidence="10">
    <location>
        <begin position="320"/>
        <end position="331"/>
    </location>
</feature>
<dbReference type="Proteomes" id="UP000075883">
    <property type="component" value="Unassembled WGS sequence"/>
</dbReference>
<dbReference type="CDD" id="cd19756">
    <property type="entry name" value="Bbox2"/>
    <property type="match status" value="1"/>
</dbReference>
<keyword evidence="9" id="KW-0175">Coiled coil</keyword>
<dbReference type="STRING" id="139723.A0A182M2C4"/>
<proteinExistence type="inferred from homology"/>
<dbReference type="EnsemblMetazoa" id="ACUA007724-RA">
    <property type="protein sequence ID" value="ACUA007724-PA"/>
    <property type="gene ID" value="ACUA007724"/>
</dbReference>
<evidence type="ECO:0000256" key="9">
    <source>
        <dbReference type="SAM" id="Coils"/>
    </source>
</evidence>
<keyword evidence="6" id="KW-0862">Zinc</keyword>
<name>A0A182M2C4_9DIPT</name>
<keyword evidence="11" id="KW-0472">Membrane</keyword>
<protein>
    <recommendedName>
        <fullName evidence="12">B box-type domain-containing protein</fullName>
    </recommendedName>
</protein>
<evidence type="ECO:0000313" key="14">
    <source>
        <dbReference type="Proteomes" id="UP000075883"/>
    </source>
</evidence>
<dbReference type="InterPro" id="IPR017907">
    <property type="entry name" value="Znf_RING_CS"/>
</dbReference>
<evidence type="ECO:0000256" key="10">
    <source>
        <dbReference type="SAM" id="MobiDB-lite"/>
    </source>
</evidence>
<dbReference type="InterPro" id="IPR014756">
    <property type="entry name" value="Ig_E-set"/>
</dbReference>
<feature type="coiled-coil region" evidence="9">
    <location>
        <begin position="774"/>
        <end position="820"/>
    </location>
</feature>
<comment type="similarity">
    <text evidence="1">Belongs to the TRIM/RBCC family.</text>
</comment>
<evidence type="ECO:0000256" key="5">
    <source>
        <dbReference type="ARBA" id="ARBA00022786"/>
    </source>
</evidence>
<dbReference type="SMART" id="SM00502">
    <property type="entry name" value="BBC"/>
    <property type="match status" value="1"/>
</dbReference>
<evidence type="ECO:0000313" key="13">
    <source>
        <dbReference type="EnsemblMetazoa" id="ACUA007724-PA"/>
    </source>
</evidence>
<dbReference type="InterPro" id="IPR000315">
    <property type="entry name" value="Znf_B-box"/>
</dbReference>
<dbReference type="SMART" id="SM00184">
    <property type="entry name" value="RING"/>
    <property type="match status" value="1"/>
</dbReference>